<dbReference type="EC" id="2.4.1.-" evidence="16"/>
<comment type="cofactor">
    <cofactor evidence="1">
        <name>Mn(2+)</name>
        <dbReference type="ChEBI" id="CHEBI:29035"/>
    </cofactor>
</comment>
<keyword evidence="6" id="KW-0808">Transferase</keyword>
<evidence type="ECO:0000256" key="5">
    <source>
        <dbReference type="ARBA" id="ARBA00022676"/>
    </source>
</evidence>
<keyword evidence="18" id="KW-1185">Reference proteome</keyword>
<evidence type="ECO:0000313" key="18">
    <source>
        <dbReference type="Proteomes" id="UP000515156"/>
    </source>
</evidence>
<comment type="pathway">
    <text evidence="3">Protein modification; protein glycosylation.</text>
</comment>
<dbReference type="GeneID" id="115480531"/>
<evidence type="ECO:0000256" key="4">
    <source>
        <dbReference type="ARBA" id="ARBA00008661"/>
    </source>
</evidence>
<keyword evidence="10 16" id="KW-0333">Golgi apparatus</keyword>
<comment type="similarity">
    <text evidence="4 16">Belongs to the glycosyltransferase 31 family.</text>
</comment>
<dbReference type="Proteomes" id="UP000515156">
    <property type="component" value="Chromosome 11"/>
</dbReference>
<evidence type="ECO:0000256" key="14">
    <source>
        <dbReference type="ARBA" id="ARBA00050470"/>
    </source>
</evidence>
<dbReference type="OrthoDB" id="5957813at2759"/>
<evidence type="ECO:0000256" key="3">
    <source>
        <dbReference type="ARBA" id="ARBA00004922"/>
    </source>
</evidence>
<reference evidence="19" key="2">
    <citation type="submission" date="2025-08" db="UniProtKB">
        <authorList>
            <consortium name="RefSeq"/>
        </authorList>
    </citation>
    <scope>IDENTIFICATION</scope>
</reference>
<evidence type="ECO:0000256" key="6">
    <source>
        <dbReference type="ARBA" id="ARBA00022679"/>
    </source>
</evidence>
<evidence type="ECO:0000256" key="9">
    <source>
        <dbReference type="ARBA" id="ARBA00022989"/>
    </source>
</evidence>
<evidence type="ECO:0000256" key="16">
    <source>
        <dbReference type="RuleBase" id="RU363063"/>
    </source>
</evidence>
<comment type="subunit">
    <text evidence="15">Interacts with B3GNT8; this interaction greatly increases B3GNT2 catalytic activity, independently of B3GNT8 enzymatic activity.</text>
</comment>
<evidence type="ECO:0000256" key="8">
    <source>
        <dbReference type="ARBA" id="ARBA00022968"/>
    </source>
</evidence>
<keyword evidence="12" id="KW-0325">Glycoprotein</keyword>
<dbReference type="GO" id="GO:0030311">
    <property type="term" value="P:poly-N-acetyllactosamine biosynthetic process"/>
    <property type="evidence" value="ECO:0007669"/>
    <property type="project" value="TreeGrafter"/>
</dbReference>
<name>A0A6P7ZBU8_9AMPH</name>
<evidence type="ECO:0000256" key="1">
    <source>
        <dbReference type="ARBA" id="ARBA00001936"/>
    </source>
</evidence>
<feature type="chain" id="PRO_5028310661" description="Hexosyltransferase" evidence="17">
    <location>
        <begin position="23"/>
        <end position="410"/>
    </location>
</feature>
<dbReference type="InterPro" id="IPR002659">
    <property type="entry name" value="Glyco_trans_31"/>
</dbReference>
<comment type="catalytic activity">
    <reaction evidence="14">
        <text>a beta-D-galactosyl-(1-&gt;4)-N-acetyl-beta-D-glucosaminyl derivative + UDP-N-acetyl-alpha-D-glucosamine = an N-acetyl-beta-D-glucosaminyl-(1-&gt;3)-beta-D-galactosyl-(1-&gt;4)-N-acetyl-beta-D-glucosaminyl derivative + UDP + H(+)</text>
        <dbReference type="Rhea" id="RHEA:14389"/>
        <dbReference type="ChEBI" id="CHEBI:15378"/>
        <dbReference type="ChEBI" id="CHEBI:57705"/>
        <dbReference type="ChEBI" id="CHEBI:58223"/>
        <dbReference type="ChEBI" id="CHEBI:133507"/>
        <dbReference type="ChEBI" id="CHEBI:134090"/>
        <dbReference type="EC" id="2.4.1.149"/>
    </reaction>
</comment>
<dbReference type="CTD" id="374907"/>
<dbReference type="PANTHER" id="PTHR11214:SF87">
    <property type="entry name" value="UDP-GLCNAC:BETAGAL BETA-1,3-N-ACETYLGLUCOSAMINYLTRANSFERASE 8"/>
    <property type="match status" value="1"/>
</dbReference>
<keyword evidence="13" id="KW-0464">Manganese</keyword>
<dbReference type="GO" id="GO:0000139">
    <property type="term" value="C:Golgi membrane"/>
    <property type="evidence" value="ECO:0007669"/>
    <property type="project" value="UniProtKB-SubCell"/>
</dbReference>
<keyword evidence="17" id="KW-0732">Signal</keyword>
<keyword evidence="11" id="KW-0472">Membrane</keyword>
<protein>
    <recommendedName>
        <fullName evidence="16">Hexosyltransferase</fullName>
        <ecNumber evidence="16">2.4.1.-</ecNumber>
    </recommendedName>
</protein>
<evidence type="ECO:0000256" key="17">
    <source>
        <dbReference type="SAM" id="SignalP"/>
    </source>
</evidence>
<dbReference type="GO" id="GO:0016262">
    <property type="term" value="F:protein N-acetylglucosaminyltransferase activity"/>
    <property type="evidence" value="ECO:0007669"/>
    <property type="project" value="TreeGrafter"/>
</dbReference>
<organism evidence="18 19">
    <name type="scientific">Microcaecilia unicolor</name>
    <dbReference type="NCBI Taxonomy" id="1415580"/>
    <lineage>
        <taxon>Eukaryota</taxon>
        <taxon>Metazoa</taxon>
        <taxon>Chordata</taxon>
        <taxon>Craniata</taxon>
        <taxon>Vertebrata</taxon>
        <taxon>Euteleostomi</taxon>
        <taxon>Amphibia</taxon>
        <taxon>Gymnophiona</taxon>
        <taxon>Siphonopidae</taxon>
        <taxon>Microcaecilia</taxon>
    </lineage>
</organism>
<dbReference type="InParanoid" id="A0A6P7ZBU8"/>
<proteinExistence type="inferred from homology"/>
<dbReference type="FunFam" id="3.90.550.50:FF:000010">
    <property type="entry name" value="Hexosyltransferase"/>
    <property type="match status" value="1"/>
</dbReference>
<feature type="signal peptide" evidence="17">
    <location>
        <begin position="1"/>
        <end position="22"/>
    </location>
</feature>
<evidence type="ECO:0000256" key="7">
    <source>
        <dbReference type="ARBA" id="ARBA00022692"/>
    </source>
</evidence>
<dbReference type="Gene3D" id="3.90.550.50">
    <property type="match status" value="1"/>
</dbReference>
<reference evidence="18" key="1">
    <citation type="submission" date="2024-06" db="UniProtKB">
        <authorList>
            <consortium name="RefSeq"/>
        </authorList>
    </citation>
    <scope>NUCLEOTIDE SEQUENCE [LARGE SCALE GENOMIC DNA]</scope>
</reference>
<keyword evidence="7" id="KW-0812">Transmembrane</keyword>
<evidence type="ECO:0000256" key="13">
    <source>
        <dbReference type="ARBA" id="ARBA00023211"/>
    </source>
</evidence>
<dbReference type="RefSeq" id="XP_030075133.1">
    <property type="nucleotide sequence ID" value="XM_030219273.1"/>
</dbReference>
<dbReference type="GO" id="GO:0008532">
    <property type="term" value="F:N-acetyllactosaminide beta-1,3-N-acetylglucosaminyltransferase activity"/>
    <property type="evidence" value="ECO:0007669"/>
    <property type="project" value="UniProtKB-EC"/>
</dbReference>
<dbReference type="KEGG" id="muo:115480531"/>
<evidence type="ECO:0000313" key="19">
    <source>
        <dbReference type="RefSeq" id="XP_030075133.1"/>
    </source>
</evidence>
<evidence type="ECO:0000256" key="12">
    <source>
        <dbReference type="ARBA" id="ARBA00023180"/>
    </source>
</evidence>
<dbReference type="PANTHER" id="PTHR11214">
    <property type="entry name" value="BETA-1,3-N-ACETYLGLUCOSAMINYLTRANSFERASE"/>
    <property type="match status" value="1"/>
</dbReference>
<evidence type="ECO:0000256" key="10">
    <source>
        <dbReference type="ARBA" id="ARBA00023034"/>
    </source>
</evidence>
<evidence type="ECO:0000256" key="15">
    <source>
        <dbReference type="ARBA" id="ARBA00065824"/>
    </source>
</evidence>
<gene>
    <name evidence="19" type="primary">B3GNT8</name>
</gene>
<keyword evidence="9" id="KW-1133">Transmembrane helix</keyword>
<comment type="subcellular location">
    <subcellularLocation>
        <location evidence="2 16">Golgi apparatus membrane</location>
        <topology evidence="2 16">Single-pass type II membrane protein</topology>
    </subcellularLocation>
</comment>
<dbReference type="GO" id="GO:0006493">
    <property type="term" value="P:protein O-linked glycosylation"/>
    <property type="evidence" value="ECO:0007669"/>
    <property type="project" value="TreeGrafter"/>
</dbReference>
<sequence>MRCPKWLPFICTIFILLAMKLCIDWSSDDLLPQSELHRSKSEWKLSAMNKLSFMGTERDFLEDDRYRTLLLNLSQELRNKIPVVDAYWNRKQHEMFQRLESGANISMSCSANRDVTKEIRNFDSYPDLYKQFLLYSNCHQFPLVINQPKKCAGNQIFLLLAIKSMPQNFINRQVVRETWGKETAYGNLWVRRVFLLGMEKGDFDPNLQHLLLFEGQRFQDILQWDFHDSFFNLTLKDNLFLKWTTKYCPDAHFIFKGDDDIFANTMAIVNYLHSLTYPVAKALYMGHIVSNAVPFRERKSKYYIPESYYSGPYPAYAGGGGFIFTGHLAKWLYLVSYYIVFYPIDDVYIGLCFNALGIEPLAHAKFQTFDIAAKNRDNACSHKTLLLVHQRSPQQTLRLWKLLHDPTLSC</sequence>
<dbReference type="AlphaFoldDB" id="A0A6P7ZBU8"/>
<evidence type="ECO:0000256" key="2">
    <source>
        <dbReference type="ARBA" id="ARBA00004323"/>
    </source>
</evidence>
<keyword evidence="8" id="KW-0735">Signal-anchor</keyword>
<evidence type="ECO:0000256" key="11">
    <source>
        <dbReference type="ARBA" id="ARBA00023136"/>
    </source>
</evidence>
<accession>A0A6P7ZBU8</accession>
<keyword evidence="5 16" id="KW-0328">Glycosyltransferase</keyword>
<dbReference type="Pfam" id="PF01762">
    <property type="entry name" value="Galactosyl_T"/>
    <property type="match status" value="1"/>
</dbReference>